<protein>
    <submittedName>
        <fullName evidence="15">Uncharacterized protein</fullName>
    </submittedName>
</protein>
<keyword evidence="7" id="KW-0808">Transferase</keyword>
<reference evidence="15" key="2">
    <citation type="journal article" date="2007" name="Science">
        <title>Draft genome sequence of the sexually transmitted pathogen Trichomonas vaginalis.</title>
        <authorList>
            <person name="Carlton J.M."/>
            <person name="Hirt R.P."/>
            <person name="Silva J.C."/>
            <person name="Delcher A.L."/>
            <person name="Schatz M."/>
            <person name="Zhao Q."/>
            <person name="Wortman J.R."/>
            <person name="Bidwell S.L."/>
            <person name="Alsmark U.C.M."/>
            <person name="Besteiro S."/>
            <person name="Sicheritz-Ponten T."/>
            <person name="Noel C.J."/>
            <person name="Dacks J.B."/>
            <person name="Foster P.G."/>
            <person name="Simillion C."/>
            <person name="Van de Peer Y."/>
            <person name="Miranda-Saavedra D."/>
            <person name="Barton G.J."/>
            <person name="Westrop G.D."/>
            <person name="Mueller S."/>
            <person name="Dessi D."/>
            <person name="Fiori P.L."/>
            <person name="Ren Q."/>
            <person name="Paulsen I."/>
            <person name="Zhang H."/>
            <person name="Bastida-Corcuera F.D."/>
            <person name="Simoes-Barbosa A."/>
            <person name="Brown M.T."/>
            <person name="Hayes R.D."/>
            <person name="Mukherjee M."/>
            <person name="Okumura C.Y."/>
            <person name="Schneider R."/>
            <person name="Smith A.J."/>
            <person name="Vanacova S."/>
            <person name="Villalvazo M."/>
            <person name="Haas B.J."/>
            <person name="Pertea M."/>
            <person name="Feldblyum T.V."/>
            <person name="Utterback T.R."/>
            <person name="Shu C.L."/>
            <person name="Osoegawa K."/>
            <person name="de Jong P.J."/>
            <person name="Hrdy I."/>
            <person name="Horvathova L."/>
            <person name="Zubacova Z."/>
            <person name="Dolezal P."/>
            <person name="Malik S.B."/>
            <person name="Logsdon J.M. Jr."/>
            <person name="Henze K."/>
            <person name="Gupta A."/>
            <person name="Wang C.C."/>
            <person name="Dunne R.L."/>
            <person name="Upcroft J.A."/>
            <person name="Upcroft P."/>
            <person name="White O."/>
            <person name="Salzberg S.L."/>
            <person name="Tang P."/>
            <person name="Chiu C.-H."/>
            <person name="Lee Y.-S."/>
            <person name="Embley T.M."/>
            <person name="Coombs G.H."/>
            <person name="Mottram J.C."/>
            <person name="Tachezy J."/>
            <person name="Fraser-Liggett C.M."/>
            <person name="Johnson P.J."/>
        </authorList>
    </citation>
    <scope>NUCLEOTIDE SEQUENCE [LARGE SCALE GENOMIC DNA]</scope>
    <source>
        <strain evidence="15">G3</strain>
    </source>
</reference>
<evidence type="ECO:0000256" key="8">
    <source>
        <dbReference type="ARBA" id="ARBA00022692"/>
    </source>
</evidence>
<dbReference type="OrthoDB" id="10261066at2759"/>
<dbReference type="PANTHER" id="PTHR13872">
    <property type="entry name" value="DOLICHYL-DIPHOSPHOOLIGOSACCHARIDE--PROTEIN GLYCOSYLTRANSFERASE SUBUNIT"/>
    <property type="match status" value="1"/>
</dbReference>
<dbReference type="eggNOG" id="KOG2292">
    <property type="taxonomic scope" value="Eukaryota"/>
</dbReference>
<dbReference type="SMR" id="A2FA69"/>
<dbReference type="InterPro" id="IPR003674">
    <property type="entry name" value="Oligo_trans_STT3"/>
</dbReference>
<dbReference type="OMA" id="EMIYSEN"/>
<comment type="subcellular location">
    <subcellularLocation>
        <location evidence="3">Endomembrane system</location>
        <topology evidence="3">Multi-pass membrane protein</topology>
    </subcellularLocation>
</comment>
<dbReference type="Gene3D" id="3.40.50.12610">
    <property type="match status" value="1"/>
</dbReference>
<dbReference type="UniPathway" id="UPA00378"/>
<keyword evidence="14" id="KW-0732">Signal</keyword>
<comment type="cofactor">
    <cofactor evidence="2">
        <name>Mg(2+)</name>
        <dbReference type="ChEBI" id="CHEBI:18420"/>
    </cofactor>
</comment>
<evidence type="ECO:0000256" key="5">
    <source>
        <dbReference type="ARBA" id="ARBA00010810"/>
    </source>
</evidence>
<evidence type="ECO:0000256" key="11">
    <source>
        <dbReference type="ARBA" id="ARBA00022989"/>
    </source>
</evidence>
<organism evidence="15 16">
    <name type="scientific">Trichomonas vaginalis (strain ATCC PRA-98 / G3)</name>
    <dbReference type="NCBI Taxonomy" id="412133"/>
    <lineage>
        <taxon>Eukaryota</taxon>
        <taxon>Metamonada</taxon>
        <taxon>Parabasalia</taxon>
        <taxon>Trichomonadida</taxon>
        <taxon>Trichomonadidae</taxon>
        <taxon>Trichomonas</taxon>
    </lineage>
</organism>
<proteinExistence type="inferred from homology"/>
<keyword evidence="8" id="KW-0812">Transmembrane</keyword>
<accession>A2FA69</accession>
<dbReference type="VEuPathDB" id="TrichDB:TVAG_263220"/>
<evidence type="ECO:0000256" key="10">
    <source>
        <dbReference type="ARBA" id="ARBA00022842"/>
    </source>
</evidence>
<keyword evidence="16" id="KW-1185">Reference proteome</keyword>
<evidence type="ECO:0000256" key="12">
    <source>
        <dbReference type="ARBA" id="ARBA00023136"/>
    </source>
</evidence>
<evidence type="ECO:0000313" key="15">
    <source>
        <dbReference type="EMBL" id="EAX98205.1"/>
    </source>
</evidence>
<evidence type="ECO:0000256" key="7">
    <source>
        <dbReference type="ARBA" id="ARBA00022679"/>
    </source>
</evidence>
<evidence type="ECO:0000313" key="16">
    <source>
        <dbReference type="Proteomes" id="UP000001542"/>
    </source>
</evidence>
<evidence type="ECO:0000256" key="13">
    <source>
        <dbReference type="ARBA" id="ARBA00023211"/>
    </source>
</evidence>
<dbReference type="InParanoid" id="A2FA69"/>
<dbReference type="KEGG" id="tva:4756000"/>
<evidence type="ECO:0000256" key="3">
    <source>
        <dbReference type="ARBA" id="ARBA00004127"/>
    </source>
</evidence>
<evidence type="ECO:0000256" key="9">
    <source>
        <dbReference type="ARBA" id="ARBA00022723"/>
    </source>
</evidence>
<feature type="chain" id="PRO_5002643665" evidence="14">
    <location>
        <begin position="19"/>
        <end position="275"/>
    </location>
</feature>
<dbReference type="PANTHER" id="PTHR13872:SF1">
    <property type="entry name" value="DOLICHYL-DIPHOSPHOOLIGOSACCHARIDE--PROTEIN GLYCOSYLTRANSFERASE SUBUNIT STT3B"/>
    <property type="match status" value="1"/>
</dbReference>
<dbReference type="GO" id="GO:0046872">
    <property type="term" value="F:metal ion binding"/>
    <property type="evidence" value="ECO:0007669"/>
    <property type="project" value="UniProtKB-KW"/>
</dbReference>
<dbReference type="RefSeq" id="XP_001311135.1">
    <property type="nucleotide sequence ID" value="XM_001311134.1"/>
</dbReference>
<comment type="similarity">
    <text evidence="5">Belongs to the STT3 family.</text>
</comment>
<evidence type="ECO:0000256" key="4">
    <source>
        <dbReference type="ARBA" id="ARBA00004922"/>
    </source>
</evidence>
<dbReference type="VEuPathDB" id="TrichDB:TVAGG3_0390930"/>
<dbReference type="EMBL" id="DS113684">
    <property type="protein sequence ID" value="EAX98205.1"/>
    <property type="molecule type" value="Genomic_DNA"/>
</dbReference>
<comment type="cofactor">
    <cofactor evidence="1">
        <name>Mn(2+)</name>
        <dbReference type="ChEBI" id="CHEBI:29035"/>
    </cofactor>
</comment>
<dbReference type="AlphaFoldDB" id="A2FA69"/>
<keyword evidence="6" id="KW-0328">Glycosyltransferase</keyword>
<comment type="pathway">
    <text evidence="4">Protein modification; protein glycosylation.</text>
</comment>
<keyword evidence="9" id="KW-0479">Metal-binding</keyword>
<dbReference type="GO" id="GO:0016020">
    <property type="term" value="C:membrane"/>
    <property type="evidence" value="ECO:0007669"/>
    <property type="project" value="InterPro"/>
</dbReference>
<sequence length="275" mass="32194">MMNRTLLVFAPFQALVCAVSFDNILSNIMKKKKHYIILILLFLLCIFQSNNCTHYASDVENYVHFQIETPQGVELSDDHRELYQYIRHQGKNKPKIVSFWDIAYQMQVLSNCVTYNDGNTNNRTHMSNIEMIYSENENNAWTISRSLDADYIVVTFGGASNYENDDIMKFPLILQNLPNFFSNISLSDYQNDDVFLVCPNMRPKMLESMLVRFSYNNFKKFTFGNKTKPGHDTIRGCVVKYQASKMTKFTEAYTTSNWLLRLYKVSPDPIWNRVY</sequence>
<keyword evidence="12" id="KW-0472">Membrane</keyword>
<keyword evidence="13" id="KW-0464">Manganese</keyword>
<feature type="signal peptide" evidence="14">
    <location>
        <begin position="1"/>
        <end position="18"/>
    </location>
</feature>
<dbReference type="GO" id="GO:0012505">
    <property type="term" value="C:endomembrane system"/>
    <property type="evidence" value="ECO:0007669"/>
    <property type="project" value="UniProtKB-SubCell"/>
</dbReference>
<evidence type="ECO:0000256" key="14">
    <source>
        <dbReference type="SAM" id="SignalP"/>
    </source>
</evidence>
<dbReference type="GO" id="GO:0004576">
    <property type="term" value="F:oligosaccharyl transferase activity"/>
    <property type="evidence" value="ECO:0007669"/>
    <property type="project" value="InterPro"/>
</dbReference>
<reference evidence="15" key="1">
    <citation type="submission" date="2006-10" db="EMBL/GenBank/DDBJ databases">
        <authorList>
            <person name="Amadeo P."/>
            <person name="Zhao Q."/>
            <person name="Wortman J."/>
            <person name="Fraser-Liggett C."/>
            <person name="Carlton J."/>
        </authorList>
    </citation>
    <scope>NUCLEOTIDE SEQUENCE</scope>
    <source>
        <strain evidence="15">G3</strain>
    </source>
</reference>
<name>A2FA69_TRIV3</name>
<keyword evidence="11" id="KW-1133">Transmembrane helix</keyword>
<keyword evidence="10" id="KW-0460">Magnesium</keyword>
<evidence type="ECO:0000256" key="2">
    <source>
        <dbReference type="ARBA" id="ARBA00001946"/>
    </source>
</evidence>
<dbReference type="STRING" id="5722.A2FA69"/>
<dbReference type="Proteomes" id="UP000001542">
    <property type="component" value="Unassembled WGS sequence"/>
</dbReference>
<evidence type="ECO:0000256" key="1">
    <source>
        <dbReference type="ARBA" id="ARBA00001936"/>
    </source>
</evidence>
<evidence type="ECO:0000256" key="6">
    <source>
        <dbReference type="ARBA" id="ARBA00022676"/>
    </source>
</evidence>
<gene>
    <name evidence="15" type="ORF">TVAG_263220</name>
</gene>